<feature type="compositionally biased region" description="Basic and acidic residues" evidence="10">
    <location>
        <begin position="595"/>
        <end position="608"/>
    </location>
</feature>
<dbReference type="PANTHER" id="PTHR24186:SF49">
    <property type="entry name" value="ANKYRIN REPEAT FAMILY PROTEIN"/>
    <property type="match status" value="1"/>
</dbReference>
<dbReference type="SUPFAM" id="SSF48403">
    <property type="entry name" value="Ankyrin repeat"/>
    <property type="match status" value="1"/>
</dbReference>
<feature type="repeat" description="ANK" evidence="9">
    <location>
        <begin position="252"/>
        <end position="284"/>
    </location>
</feature>
<dbReference type="Pfam" id="PF12796">
    <property type="entry name" value="Ank_2"/>
    <property type="match status" value="2"/>
</dbReference>
<evidence type="ECO:0000313" key="13">
    <source>
        <dbReference type="EMBL" id="KAK4396281.1"/>
    </source>
</evidence>
<evidence type="ECO:0000313" key="14">
    <source>
        <dbReference type="Proteomes" id="UP001289374"/>
    </source>
</evidence>
<feature type="transmembrane region" description="Helical" evidence="11">
    <location>
        <begin position="481"/>
        <end position="501"/>
    </location>
</feature>
<dbReference type="Pfam" id="PF00023">
    <property type="entry name" value="Ank"/>
    <property type="match status" value="1"/>
</dbReference>
<name>A0AAE1WMW5_9LAMI</name>
<comment type="caution">
    <text evidence="13">The sequence shown here is derived from an EMBL/GenBank/DDBJ whole genome shotgun (WGS) entry which is preliminary data.</text>
</comment>
<feature type="region of interest" description="Disordered" evidence="10">
    <location>
        <begin position="1"/>
        <end position="50"/>
    </location>
</feature>
<evidence type="ECO:0000256" key="10">
    <source>
        <dbReference type="SAM" id="MobiDB-lite"/>
    </source>
</evidence>
<feature type="compositionally biased region" description="Pro residues" evidence="10">
    <location>
        <begin position="26"/>
        <end position="38"/>
    </location>
</feature>
<evidence type="ECO:0000256" key="11">
    <source>
        <dbReference type="SAM" id="Phobius"/>
    </source>
</evidence>
<accession>A0AAE1WMW5</accession>
<evidence type="ECO:0000256" key="4">
    <source>
        <dbReference type="ARBA" id="ARBA00022737"/>
    </source>
</evidence>
<evidence type="ECO:0000256" key="7">
    <source>
        <dbReference type="ARBA" id="ARBA00023043"/>
    </source>
</evidence>
<reference evidence="13" key="2">
    <citation type="journal article" date="2024" name="Plant">
        <title>Genomic evolution and insights into agronomic trait innovations of Sesamum species.</title>
        <authorList>
            <person name="Miao H."/>
            <person name="Wang L."/>
            <person name="Qu L."/>
            <person name="Liu H."/>
            <person name="Sun Y."/>
            <person name="Le M."/>
            <person name="Wang Q."/>
            <person name="Wei S."/>
            <person name="Zheng Y."/>
            <person name="Lin W."/>
            <person name="Duan Y."/>
            <person name="Cao H."/>
            <person name="Xiong S."/>
            <person name="Wang X."/>
            <person name="Wei L."/>
            <person name="Li C."/>
            <person name="Ma Q."/>
            <person name="Ju M."/>
            <person name="Zhao R."/>
            <person name="Li G."/>
            <person name="Mu C."/>
            <person name="Tian Q."/>
            <person name="Mei H."/>
            <person name="Zhang T."/>
            <person name="Gao T."/>
            <person name="Zhang H."/>
        </authorList>
    </citation>
    <scope>NUCLEOTIDE SEQUENCE</scope>
    <source>
        <strain evidence="13">K16</strain>
    </source>
</reference>
<evidence type="ECO:0000259" key="12">
    <source>
        <dbReference type="Pfam" id="PF13962"/>
    </source>
</evidence>
<feature type="repeat" description="ANK" evidence="9">
    <location>
        <begin position="286"/>
        <end position="318"/>
    </location>
</feature>
<evidence type="ECO:0000256" key="9">
    <source>
        <dbReference type="PROSITE-ProRule" id="PRU00023"/>
    </source>
</evidence>
<feature type="transmembrane region" description="Helical" evidence="11">
    <location>
        <begin position="547"/>
        <end position="572"/>
    </location>
</feature>
<dbReference type="InterPro" id="IPR036770">
    <property type="entry name" value="Ankyrin_rpt-contain_sf"/>
</dbReference>
<feature type="region of interest" description="Disordered" evidence="10">
    <location>
        <begin position="589"/>
        <end position="608"/>
    </location>
</feature>
<reference evidence="13" key="1">
    <citation type="submission" date="2020-06" db="EMBL/GenBank/DDBJ databases">
        <authorList>
            <person name="Li T."/>
            <person name="Hu X."/>
            <person name="Zhang T."/>
            <person name="Song X."/>
            <person name="Zhang H."/>
            <person name="Dai N."/>
            <person name="Sheng W."/>
            <person name="Hou X."/>
            <person name="Wei L."/>
        </authorList>
    </citation>
    <scope>NUCLEOTIDE SEQUENCE</scope>
    <source>
        <strain evidence="13">K16</strain>
        <tissue evidence="13">Leaf</tissue>
    </source>
</reference>
<dbReference type="InterPro" id="IPR026961">
    <property type="entry name" value="PGG_dom"/>
</dbReference>
<dbReference type="Gene3D" id="1.25.40.20">
    <property type="entry name" value="Ankyrin repeat-containing domain"/>
    <property type="match status" value="4"/>
</dbReference>
<proteinExistence type="predicted"/>
<dbReference type="Proteomes" id="UP001289374">
    <property type="component" value="Unassembled WGS sequence"/>
</dbReference>
<keyword evidence="7 9" id="KW-0040">ANK repeat</keyword>
<dbReference type="InterPro" id="IPR002110">
    <property type="entry name" value="Ankyrin_rpt"/>
</dbReference>
<dbReference type="FunFam" id="1.25.40.20:FF:000217">
    <property type="entry name" value="Ankyrin repeat-containing protein ITN1"/>
    <property type="match status" value="1"/>
</dbReference>
<evidence type="ECO:0000256" key="8">
    <source>
        <dbReference type="ARBA" id="ARBA00023136"/>
    </source>
</evidence>
<comment type="subcellular location">
    <subcellularLocation>
        <location evidence="1">Cell membrane</location>
        <topology evidence="1">Multi-pass membrane protein</topology>
    </subcellularLocation>
</comment>
<evidence type="ECO:0000256" key="6">
    <source>
        <dbReference type="ARBA" id="ARBA00023016"/>
    </source>
</evidence>
<keyword evidence="5 11" id="KW-1133">Transmembrane helix</keyword>
<keyword evidence="4" id="KW-0677">Repeat</keyword>
<dbReference type="PROSITE" id="PS50297">
    <property type="entry name" value="ANK_REP_REGION"/>
    <property type="match status" value="4"/>
</dbReference>
<protein>
    <submittedName>
        <fullName evidence="13">Ankyrin repeat-containing protein ITN1</fullName>
    </submittedName>
</protein>
<feature type="transmembrane region" description="Helical" evidence="11">
    <location>
        <begin position="521"/>
        <end position="541"/>
    </location>
</feature>
<keyword evidence="3 11" id="KW-0812">Transmembrane</keyword>
<dbReference type="AlphaFoldDB" id="A0AAE1WMW5"/>
<dbReference type="GO" id="GO:0005886">
    <property type="term" value="C:plasma membrane"/>
    <property type="evidence" value="ECO:0007669"/>
    <property type="project" value="UniProtKB-SubCell"/>
</dbReference>
<feature type="repeat" description="ANK" evidence="9">
    <location>
        <begin position="184"/>
        <end position="207"/>
    </location>
</feature>
<evidence type="ECO:0000256" key="1">
    <source>
        <dbReference type="ARBA" id="ARBA00004651"/>
    </source>
</evidence>
<dbReference type="PROSITE" id="PS50088">
    <property type="entry name" value="ANK_REPEAT"/>
    <property type="match status" value="4"/>
</dbReference>
<dbReference type="PANTHER" id="PTHR24186">
    <property type="entry name" value="PROTEIN PHOSPHATASE 1 REGULATORY SUBUNIT"/>
    <property type="match status" value="1"/>
</dbReference>
<evidence type="ECO:0000256" key="2">
    <source>
        <dbReference type="ARBA" id="ARBA00022475"/>
    </source>
</evidence>
<evidence type="ECO:0000256" key="5">
    <source>
        <dbReference type="ARBA" id="ARBA00022989"/>
    </source>
</evidence>
<keyword evidence="2" id="KW-1003">Cell membrane</keyword>
<dbReference type="FunFam" id="1.25.40.20:FF:000245">
    <property type="entry name" value="Ankyrin repeat-containing protein ITN1"/>
    <property type="match status" value="1"/>
</dbReference>
<keyword evidence="14" id="KW-1185">Reference proteome</keyword>
<feature type="transmembrane region" description="Helical" evidence="11">
    <location>
        <begin position="439"/>
        <end position="461"/>
    </location>
</feature>
<dbReference type="EMBL" id="JACGWL010000008">
    <property type="protein sequence ID" value="KAK4396281.1"/>
    <property type="molecule type" value="Genomic_DNA"/>
</dbReference>
<sequence length="656" mass="71545">MASIKGQGQGQGERGVQMRLNLERPSPSPKPSPLPSPRTPRMIVSNSNKSLGISNSGKALVVSNSGKALVVSNSGKRMDQAGKKKYVKQVTGRHNDTELHLAAQKGDVATVRQILAEIDEQMLKTLSGAEFDAEVAEIRAVIVNEVNELGETALFTAAEKGYIDVVKELLPYTTKEGIRLKNRSGFDPLHIAANRGHHDVVQLLLEHDPQLTKTVAQLNATPLISAATKGHLAVVNELLSKDPSLLESTRSNGKNALHFSARQGHADIVKALLAKDPQLARRTDKKGQTSLHMAVKGVSGAVVRLLLQADAAIVMLPDKFGNTALHTAVRKKRAEIVQELLLLRDTNVNALSRDHKTALDIAEGLPPSVETVEIKECLTRCGAIRANELNQPRDELRKTVSEIKKDVHFQLEQARKTSKNVNGIAKELRKLHREGINNATNSVTVVAVLFATVAFAAIFTVPGGDDQSGTAVMASTTSFKVFFISNAVALFTSLAVVVVQITVVRGEIKSERRVVEVINKLMWLASVCTTVAFIASAYIVVGRHNRWAAVLVTVIGGVTMAGVLSAMTYYVVKSRRIRKVRKKEKFSRSGTNSWHHSDTDSEDEFVTREETNHDSGHLRIERGSNFIVEWSLISNFSVSFEYVFAARGASCSSYLS</sequence>
<feature type="repeat" description="ANK" evidence="9">
    <location>
        <begin position="320"/>
        <end position="353"/>
    </location>
</feature>
<organism evidence="13 14">
    <name type="scientific">Sesamum angolense</name>
    <dbReference type="NCBI Taxonomy" id="2727404"/>
    <lineage>
        <taxon>Eukaryota</taxon>
        <taxon>Viridiplantae</taxon>
        <taxon>Streptophyta</taxon>
        <taxon>Embryophyta</taxon>
        <taxon>Tracheophyta</taxon>
        <taxon>Spermatophyta</taxon>
        <taxon>Magnoliopsida</taxon>
        <taxon>eudicotyledons</taxon>
        <taxon>Gunneridae</taxon>
        <taxon>Pentapetalae</taxon>
        <taxon>asterids</taxon>
        <taxon>lamiids</taxon>
        <taxon>Lamiales</taxon>
        <taxon>Pedaliaceae</taxon>
        <taxon>Sesamum</taxon>
    </lineage>
</organism>
<keyword evidence="8 11" id="KW-0472">Membrane</keyword>
<dbReference type="Pfam" id="PF13962">
    <property type="entry name" value="PGG"/>
    <property type="match status" value="1"/>
</dbReference>
<keyword evidence="6" id="KW-0346">Stress response</keyword>
<evidence type="ECO:0000256" key="3">
    <source>
        <dbReference type="ARBA" id="ARBA00022692"/>
    </source>
</evidence>
<gene>
    <name evidence="13" type="ORF">Sango_1464700</name>
</gene>
<feature type="domain" description="PGG" evidence="12">
    <location>
        <begin position="434"/>
        <end position="540"/>
    </location>
</feature>
<dbReference type="SMART" id="SM00248">
    <property type="entry name" value="ANK"/>
    <property type="match status" value="7"/>
</dbReference>